<organism evidence="7 8">
    <name type="scientific">Nematostella vectensis</name>
    <name type="common">Starlet sea anemone</name>
    <dbReference type="NCBI Taxonomy" id="45351"/>
    <lineage>
        <taxon>Eukaryota</taxon>
        <taxon>Metazoa</taxon>
        <taxon>Cnidaria</taxon>
        <taxon>Anthozoa</taxon>
        <taxon>Hexacorallia</taxon>
        <taxon>Actiniaria</taxon>
        <taxon>Edwardsiidae</taxon>
        <taxon>Nematostella</taxon>
    </lineage>
</organism>
<evidence type="ECO:0000256" key="3">
    <source>
        <dbReference type="ARBA" id="ARBA00023157"/>
    </source>
</evidence>
<comment type="caution">
    <text evidence="5">Lacks conserved residue(s) required for the propagation of feature annotation.</text>
</comment>
<dbReference type="InterPro" id="IPR036772">
    <property type="entry name" value="SRCR-like_dom_sf"/>
</dbReference>
<dbReference type="FunFam" id="3.10.250.10:FF:000006">
    <property type="entry name" value="neurotrypsin isoform X2"/>
    <property type="match status" value="1"/>
</dbReference>
<gene>
    <name evidence="7" type="ORF">NEMVEDRAFT_v1g108803</name>
</gene>
<evidence type="ECO:0000313" key="7">
    <source>
        <dbReference type="EMBL" id="EDO39995.1"/>
    </source>
</evidence>
<dbReference type="InParanoid" id="A7S8J1"/>
<dbReference type="SUPFAM" id="SSF56487">
    <property type="entry name" value="SRCR-like"/>
    <property type="match status" value="1"/>
</dbReference>
<evidence type="ECO:0000256" key="5">
    <source>
        <dbReference type="PROSITE-ProRule" id="PRU00196"/>
    </source>
</evidence>
<keyword evidence="3 5" id="KW-1015">Disulfide bond</keyword>
<dbReference type="eggNOG" id="ENOG502QU48">
    <property type="taxonomic scope" value="Eukaryota"/>
</dbReference>
<dbReference type="PROSITE" id="PS50287">
    <property type="entry name" value="SRCR_2"/>
    <property type="match status" value="1"/>
</dbReference>
<dbReference type="GO" id="GO:0016020">
    <property type="term" value="C:membrane"/>
    <property type="evidence" value="ECO:0007669"/>
    <property type="project" value="InterPro"/>
</dbReference>
<dbReference type="OMA" id="TCSGEMT"/>
<dbReference type="PROSITE" id="PS00420">
    <property type="entry name" value="SRCR_1"/>
    <property type="match status" value="1"/>
</dbReference>
<dbReference type="SMART" id="SM00202">
    <property type="entry name" value="SR"/>
    <property type="match status" value="1"/>
</dbReference>
<dbReference type="PANTHER" id="PTHR48071">
    <property type="entry name" value="SRCR DOMAIN-CONTAINING PROTEIN"/>
    <property type="match status" value="1"/>
</dbReference>
<evidence type="ECO:0000256" key="2">
    <source>
        <dbReference type="ARBA" id="ARBA00022737"/>
    </source>
</evidence>
<keyword evidence="2" id="KW-0677">Repeat</keyword>
<reference evidence="7 8" key="1">
    <citation type="journal article" date="2007" name="Science">
        <title>Sea anemone genome reveals ancestral eumetazoan gene repertoire and genomic organization.</title>
        <authorList>
            <person name="Putnam N.H."/>
            <person name="Srivastava M."/>
            <person name="Hellsten U."/>
            <person name="Dirks B."/>
            <person name="Chapman J."/>
            <person name="Salamov A."/>
            <person name="Terry A."/>
            <person name="Shapiro H."/>
            <person name="Lindquist E."/>
            <person name="Kapitonov V.V."/>
            <person name="Jurka J."/>
            <person name="Genikhovich G."/>
            <person name="Grigoriev I.V."/>
            <person name="Lucas S.M."/>
            <person name="Steele R.E."/>
            <person name="Finnerty J.R."/>
            <person name="Technau U."/>
            <person name="Martindale M.Q."/>
            <person name="Rokhsar D.S."/>
        </authorList>
    </citation>
    <scope>NUCLEOTIDE SEQUENCE [LARGE SCALE GENOMIC DNA]</scope>
    <source>
        <strain evidence="8">CH2 X CH6</strain>
    </source>
</reference>
<sequence>RLVGGKTSTEGRVELYYNNLWGTVCDDSWDINDAKVVCRMLGYVAVRAVGNAYFGKGSGTIWMDGVRCSGSETNIEQCHFNGWGSHDCQHLEDAGVICRPYAGRSRSIE</sequence>
<evidence type="ECO:0000256" key="1">
    <source>
        <dbReference type="ARBA" id="ARBA00022729"/>
    </source>
</evidence>
<feature type="domain" description="SRCR" evidence="6">
    <location>
        <begin position="1"/>
        <end position="99"/>
    </location>
</feature>
<keyword evidence="4" id="KW-0325">Glycoprotein</keyword>
<dbReference type="AlphaFoldDB" id="A7S8J1"/>
<dbReference type="PhylomeDB" id="A7S8J1"/>
<dbReference type="PANTHER" id="PTHR48071:SF22">
    <property type="entry name" value="DELETED IN MALIGNANT BRAIN TUMORS 1 PROTEIN-LIKE"/>
    <property type="match status" value="1"/>
</dbReference>
<protein>
    <recommendedName>
        <fullName evidence="6">SRCR domain-containing protein</fullName>
    </recommendedName>
</protein>
<feature type="non-terminal residue" evidence="7">
    <location>
        <position position="1"/>
    </location>
</feature>
<evidence type="ECO:0000259" key="6">
    <source>
        <dbReference type="PROSITE" id="PS50287"/>
    </source>
</evidence>
<dbReference type="Gene3D" id="3.10.250.10">
    <property type="entry name" value="SRCR-like domain"/>
    <property type="match status" value="1"/>
</dbReference>
<dbReference type="PRINTS" id="PR00258">
    <property type="entry name" value="SPERACTRCPTR"/>
</dbReference>
<feature type="disulfide bond" evidence="5">
    <location>
        <begin position="68"/>
        <end position="78"/>
    </location>
</feature>
<dbReference type="InterPro" id="IPR001190">
    <property type="entry name" value="SRCR"/>
</dbReference>
<accession>A7S8J1</accession>
<dbReference type="Proteomes" id="UP000001593">
    <property type="component" value="Unassembled WGS sequence"/>
</dbReference>
<dbReference type="Pfam" id="PF00530">
    <property type="entry name" value="SRCR"/>
    <property type="match status" value="1"/>
</dbReference>
<dbReference type="HOGENOM" id="CLU_002555_6_1_1"/>
<proteinExistence type="predicted"/>
<keyword evidence="1" id="KW-0732">Signal</keyword>
<evidence type="ECO:0000313" key="8">
    <source>
        <dbReference type="Proteomes" id="UP000001593"/>
    </source>
</evidence>
<dbReference type="EMBL" id="DS469598">
    <property type="protein sequence ID" value="EDO39995.1"/>
    <property type="molecule type" value="Genomic_DNA"/>
</dbReference>
<keyword evidence="8" id="KW-1185">Reference proteome</keyword>
<evidence type="ECO:0000256" key="4">
    <source>
        <dbReference type="ARBA" id="ARBA00023180"/>
    </source>
</evidence>
<name>A7S8J1_NEMVE</name>